<reference evidence="2" key="1">
    <citation type="submission" date="2020-10" db="EMBL/GenBank/DDBJ databases">
        <authorList>
            <person name="Gilroy R."/>
        </authorList>
    </citation>
    <scope>NUCLEOTIDE SEQUENCE</scope>
    <source>
        <strain evidence="2">CHK195-26880</strain>
    </source>
</reference>
<name>A0A9D1KBL7_9FIRM</name>
<evidence type="ECO:0000313" key="3">
    <source>
        <dbReference type="Proteomes" id="UP000886833"/>
    </source>
</evidence>
<dbReference type="EMBL" id="DVKQ01000059">
    <property type="protein sequence ID" value="HIT37719.1"/>
    <property type="molecule type" value="Genomic_DNA"/>
</dbReference>
<dbReference type="Proteomes" id="UP000886833">
    <property type="component" value="Unassembled WGS sequence"/>
</dbReference>
<proteinExistence type="predicted"/>
<gene>
    <name evidence="2" type="ORF">IAB59_04525</name>
</gene>
<evidence type="ECO:0000256" key="1">
    <source>
        <dbReference type="SAM" id="Phobius"/>
    </source>
</evidence>
<sequence>MKNLLKSPLFYGVIYVILYFIGYIVLAYYNYTYFGIIKLISIIIILITIILGIISIYKTKKEAKFKLFTSYLFIEIVTVILLFLILGYFLGDRESIVTLYNKKMVESRSRFLASDTVSYYDYINPFVRGNTLRKKMHYDKEISKENYSMTEFFDDEGDLINYTYSQNIEEEIEKIDVKNGSYGSTTIESFLGNILYESRFNKTDIIRVRVIDSALAGKDIIIVEKSTDNGLSFKNILENDDKYLIVNRDTYVTFVNENIGFIFDLGLLGRDDRYKKFLVTTDGGESFSDVSITINGYGDLDYYYINNTPYLKKDKLVLDVSVPVENDLKDIELVSNDNGLTFSN</sequence>
<feature type="transmembrane region" description="Helical" evidence="1">
    <location>
        <begin position="69"/>
        <end position="90"/>
    </location>
</feature>
<keyword evidence="1" id="KW-0812">Transmembrane</keyword>
<reference evidence="2" key="2">
    <citation type="journal article" date="2021" name="PeerJ">
        <title>Extensive microbial diversity within the chicken gut microbiome revealed by metagenomics and culture.</title>
        <authorList>
            <person name="Gilroy R."/>
            <person name="Ravi A."/>
            <person name="Getino M."/>
            <person name="Pursley I."/>
            <person name="Horton D.L."/>
            <person name="Alikhan N.F."/>
            <person name="Baker D."/>
            <person name="Gharbi K."/>
            <person name="Hall N."/>
            <person name="Watson M."/>
            <person name="Adriaenssens E.M."/>
            <person name="Foster-Nyarko E."/>
            <person name="Jarju S."/>
            <person name="Secka A."/>
            <person name="Antonio M."/>
            <person name="Oren A."/>
            <person name="Chaudhuri R.R."/>
            <person name="La Ragione R."/>
            <person name="Hildebrand F."/>
            <person name="Pallen M.J."/>
        </authorList>
    </citation>
    <scope>NUCLEOTIDE SEQUENCE</scope>
    <source>
        <strain evidence="2">CHK195-26880</strain>
    </source>
</reference>
<dbReference type="InterPro" id="IPR036278">
    <property type="entry name" value="Sialidase_sf"/>
</dbReference>
<organism evidence="2 3">
    <name type="scientific">Candidatus Onthousia faecipullorum</name>
    <dbReference type="NCBI Taxonomy" id="2840887"/>
    <lineage>
        <taxon>Bacteria</taxon>
        <taxon>Bacillati</taxon>
        <taxon>Bacillota</taxon>
        <taxon>Bacilli</taxon>
        <taxon>Candidatus Onthousia</taxon>
    </lineage>
</organism>
<comment type="caution">
    <text evidence="2">The sequence shown here is derived from an EMBL/GenBank/DDBJ whole genome shotgun (WGS) entry which is preliminary data.</text>
</comment>
<keyword evidence="1" id="KW-0472">Membrane</keyword>
<evidence type="ECO:0000313" key="2">
    <source>
        <dbReference type="EMBL" id="HIT37719.1"/>
    </source>
</evidence>
<dbReference type="SUPFAM" id="SSF50939">
    <property type="entry name" value="Sialidases"/>
    <property type="match status" value="1"/>
</dbReference>
<protein>
    <submittedName>
        <fullName evidence="2">Uncharacterized protein</fullName>
    </submittedName>
</protein>
<feature type="transmembrane region" description="Helical" evidence="1">
    <location>
        <begin position="35"/>
        <end position="57"/>
    </location>
</feature>
<keyword evidence="1" id="KW-1133">Transmembrane helix</keyword>
<accession>A0A9D1KBL7</accession>
<feature type="transmembrane region" description="Helical" evidence="1">
    <location>
        <begin position="9"/>
        <end position="29"/>
    </location>
</feature>
<dbReference type="AlphaFoldDB" id="A0A9D1KBL7"/>